<feature type="compositionally biased region" description="Low complexity" evidence="1">
    <location>
        <begin position="216"/>
        <end position="227"/>
    </location>
</feature>
<evidence type="ECO:0000313" key="4">
    <source>
        <dbReference type="EMBL" id="CAF3622380.1"/>
    </source>
</evidence>
<dbReference type="GO" id="GO:0023051">
    <property type="term" value="P:regulation of signaling"/>
    <property type="evidence" value="ECO:0007669"/>
    <property type="project" value="InterPro"/>
</dbReference>
<dbReference type="AlphaFoldDB" id="A0A8S2HAN6"/>
<dbReference type="GO" id="GO:0030155">
    <property type="term" value="P:regulation of cell adhesion"/>
    <property type="evidence" value="ECO:0007669"/>
    <property type="project" value="InterPro"/>
</dbReference>
<evidence type="ECO:0000256" key="1">
    <source>
        <dbReference type="SAM" id="MobiDB-lite"/>
    </source>
</evidence>
<name>A0A8S2HAN6_9BILA</name>
<evidence type="ECO:0000259" key="2">
    <source>
        <dbReference type="PROSITE" id="PS50106"/>
    </source>
</evidence>
<dbReference type="SMART" id="SM00228">
    <property type="entry name" value="PDZ"/>
    <property type="match status" value="1"/>
</dbReference>
<dbReference type="CDD" id="cd00136">
    <property type="entry name" value="PDZ_canonical"/>
    <property type="match status" value="1"/>
</dbReference>
<feature type="region of interest" description="Disordered" evidence="1">
    <location>
        <begin position="1"/>
        <end position="104"/>
    </location>
</feature>
<proteinExistence type="predicted"/>
<dbReference type="PROSITE" id="PS50106">
    <property type="entry name" value="PDZ"/>
    <property type="match status" value="1"/>
</dbReference>
<feature type="compositionally biased region" description="Polar residues" evidence="1">
    <location>
        <begin position="228"/>
        <end position="248"/>
    </location>
</feature>
<comment type="caution">
    <text evidence="4">The sequence shown here is derived from an EMBL/GenBank/DDBJ whole genome shotgun (WGS) entry which is preliminary data.</text>
</comment>
<dbReference type="PANTHER" id="PTHR46767:SF2">
    <property type="entry name" value="LIM DOMAIN 7B"/>
    <property type="match status" value="1"/>
</dbReference>
<dbReference type="PANTHER" id="PTHR46767">
    <property type="entry name" value="LIM DOMAIN ONLY PROTEIN 7"/>
    <property type="match status" value="1"/>
</dbReference>
<feature type="domain" description="PDZ" evidence="2">
    <location>
        <begin position="109"/>
        <end position="177"/>
    </location>
</feature>
<dbReference type="Proteomes" id="UP000682733">
    <property type="component" value="Unassembled WGS sequence"/>
</dbReference>
<dbReference type="InterPro" id="IPR001478">
    <property type="entry name" value="PDZ"/>
</dbReference>
<gene>
    <name evidence="3" type="ORF">OVA965_LOCUS6472</name>
    <name evidence="4" type="ORF">TMI583_LOCUS6468</name>
</gene>
<accession>A0A8S2HAN6</accession>
<feature type="compositionally biased region" description="Polar residues" evidence="1">
    <location>
        <begin position="43"/>
        <end position="91"/>
    </location>
</feature>
<dbReference type="EMBL" id="CAJNOK010001954">
    <property type="protein sequence ID" value="CAF0837518.1"/>
    <property type="molecule type" value="Genomic_DNA"/>
</dbReference>
<dbReference type="Proteomes" id="UP000677228">
    <property type="component" value="Unassembled WGS sequence"/>
</dbReference>
<dbReference type="Gene3D" id="2.30.42.10">
    <property type="match status" value="1"/>
</dbReference>
<dbReference type="InterPro" id="IPR036034">
    <property type="entry name" value="PDZ_sf"/>
</dbReference>
<reference evidence="4" key="1">
    <citation type="submission" date="2021-02" db="EMBL/GenBank/DDBJ databases">
        <authorList>
            <person name="Nowell W R."/>
        </authorList>
    </citation>
    <scope>NUCLEOTIDE SEQUENCE</scope>
</reference>
<evidence type="ECO:0000313" key="5">
    <source>
        <dbReference type="Proteomes" id="UP000682733"/>
    </source>
</evidence>
<feature type="region of interest" description="Disordered" evidence="1">
    <location>
        <begin position="205"/>
        <end position="248"/>
    </location>
</feature>
<dbReference type="InterPro" id="IPR029978">
    <property type="entry name" value="LMO-7"/>
</dbReference>
<sequence length="359" mass="39830">MGCGSTRQSDLAVENWRQKREQKRQKSTSSTTKSFDDEDNSSKNDYTLKNVSVSPSSNNITTTLKQNDNTTNSVNKLSVISQQQNADQLQQRPSKSPSPRPKGPAKIRELFIEKPVNVRGFGFKLNGGNNRPVYISSLEDGSPADKCGLNIDDEVLYMNDENVEQMTFDQVRKLLKDRILKGTIKLVVRTYEEIFDENTQNVIAQHHSRTPSPQKSLSTTPFPSSSSNMKTVINSTQRSLNESSNSNNKFIPNNIEKLSSSKLNNDLNNPITINNNIKSPSSDFSSPVLNSPTTPLTMSQPTSPVYTFLPYTPLTASDVPPQTMVPITPNRTSSLNIFAPKPFRSSNTVDTMNTDGTVC</sequence>
<dbReference type="SUPFAM" id="SSF50156">
    <property type="entry name" value="PDZ domain-like"/>
    <property type="match status" value="1"/>
</dbReference>
<protein>
    <recommendedName>
        <fullName evidence="2">PDZ domain-containing protein</fullName>
    </recommendedName>
</protein>
<organism evidence="4 5">
    <name type="scientific">Didymodactylos carnosus</name>
    <dbReference type="NCBI Taxonomy" id="1234261"/>
    <lineage>
        <taxon>Eukaryota</taxon>
        <taxon>Metazoa</taxon>
        <taxon>Spiralia</taxon>
        <taxon>Gnathifera</taxon>
        <taxon>Rotifera</taxon>
        <taxon>Eurotatoria</taxon>
        <taxon>Bdelloidea</taxon>
        <taxon>Philodinida</taxon>
        <taxon>Philodinidae</taxon>
        <taxon>Didymodactylos</taxon>
    </lineage>
</organism>
<dbReference type="EMBL" id="CAJOBA010001954">
    <property type="protein sequence ID" value="CAF3622380.1"/>
    <property type="molecule type" value="Genomic_DNA"/>
</dbReference>
<dbReference type="Pfam" id="PF00595">
    <property type="entry name" value="PDZ"/>
    <property type="match status" value="1"/>
</dbReference>
<evidence type="ECO:0000313" key="3">
    <source>
        <dbReference type="EMBL" id="CAF0837518.1"/>
    </source>
</evidence>